<dbReference type="RefSeq" id="WP_242948835.1">
    <property type="nucleotide sequence ID" value="NZ_BAABCH010000101.1"/>
</dbReference>
<evidence type="ECO:0000313" key="1">
    <source>
        <dbReference type="EMBL" id="SHG88202.1"/>
    </source>
</evidence>
<accession>A0A1M5NFE7</accession>
<reference evidence="2" key="1">
    <citation type="submission" date="2016-11" db="EMBL/GenBank/DDBJ databases">
        <authorList>
            <person name="Varghese N."/>
            <person name="Submissions S."/>
        </authorList>
    </citation>
    <scope>NUCLEOTIDE SEQUENCE [LARGE SCALE GENOMIC DNA]</scope>
    <source>
        <strain evidence="2">DSM 2635</strain>
    </source>
</reference>
<dbReference type="AlphaFoldDB" id="A0A1M5NFE7"/>
<keyword evidence="2" id="KW-1185">Reference proteome</keyword>
<proteinExistence type="predicted"/>
<dbReference type="Proteomes" id="UP000243255">
    <property type="component" value="Unassembled WGS sequence"/>
</dbReference>
<organism evidence="1 2">
    <name type="scientific">Asaccharospora irregularis DSM 2635</name>
    <dbReference type="NCBI Taxonomy" id="1121321"/>
    <lineage>
        <taxon>Bacteria</taxon>
        <taxon>Bacillati</taxon>
        <taxon>Bacillota</taxon>
        <taxon>Clostridia</taxon>
        <taxon>Peptostreptococcales</taxon>
        <taxon>Peptostreptococcaceae</taxon>
        <taxon>Asaccharospora</taxon>
    </lineage>
</organism>
<sequence>MLTATDFINDEVKMREISDLKMFNKTEGANKIYQKKEYIILEVKKGYIVYNTKKEFENGHTHLRSFQMAKTVIDNSISKKRPKTNDRYLLESHIRITCDSKYKKTLEEILTAKLNKTKDNKYYNRSYYSLC</sequence>
<name>A0A1M5NFE7_9FIRM</name>
<gene>
    <name evidence="1" type="ORF">SAMN04488530_11037</name>
</gene>
<evidence type="ECO:0000313" key="2">
    <source>
        <dbReference type="Proteomes" id="UP000243255"/>
    </source>
</evidence>
<protein>
    <submittedName>
        <fullName evidence="1">Uncharacterized protein</fullName>
    </submittedName>
</protein>
<dbReference type="EMBL" id="FQWX01000010">
    <property type="protein sequence ID" value="SHG88202.1"/>
    <property type="molecule type" value="Genomic_DNA"/>
</dbReference>